<dbReference type="InterPro" id="IPR017850">
    <property type="entry name" value="Alkaline_phosphatase_core_sf"/>
</dbReference>
<dbReference type="PANTHER" id="PTHR43737">
    <property type="entry name" value="BLL7424 PROTEIN"/>
    <property type="match status" value="1"/>
</dbReference>
<dbReference type="PROSITE" id="PS51318">
    <property type="entry name" value="TAT"/>
    <property type="match status" value="1"/>
</dbReference>
<dbReference type="AlphaFoldDB" id="A0A517SW99"/>
<gene>
    <name evidence="1" type="ORF">SV7mr_29340</name>
</gene>
<evidence type="ECO:0000313" key="2">
    <source>
        <dbReference type="Proteomes" id="UP000315003"/>
    </source>
</evidence>
<dbReference type="Gene3D" id="3.40.720.10">
    <property type="entry name" value="Alkaline Phosphatase, subunit A"/>
    <property type="match status" value="1"/>
</dbReference>
<evidence type="ECO:0000313" key="1">
    <source>
        <dbReference type="EMBL" id="QDT60412.1"/>
    </source>
</evidence>
<dbReference type="InterPro" id="IPR006311">
    <property type="entry name" value="TAT_signal"/>
</dbReference>
<dbReference type="Pfam" id="PF07394">
    <property type="entry name" value="DUF1501"/>
    <property type="match status" value="1"/>
</dbReference>
<organism evidence="1 2">
    <name type="scientific">Stieleria bergensis</name>
    <dbReference type="NCBI Taxonomy" id="2528025"/>
    <lineage>
        <taxon>Bacteria</taxon>
        <taxon>Pseudomonadati</taxon>
        <taxon>Planctomycetota</taxon>
        <taxon>Planctomycetia</taxon>
        <taxon>Pirellulales</taxon>
        <taxon>Pirellulaceae</taxon>
        <taxon>Stieleria</taxon>
    </lineage>
</organism>
<proteinExistence type="predicted"/>
<dbReference type="PANTHER" id="PTHR43737:SF1">
    <property type="entry name" value="DUF1501 DOMAIN-CONTAINING PROTEIN"/>
    <property type="match status" value="1"/>
</dbReference>
<sequence precursor="true">MKRHHCRRYRQPAISRRQMLTNAGSGLGALALGSLALGPLPLGHQASHAAGTESPLAPKPPHFAPKAKSIIFLYMDGGPSHVDTFDYKPMLEKFNGTDPRQSIGKLAPTQFDNVGKLLNSPWKFKQHGECGRWVSDLFPHVSTVVDDLAFVHSMTSEFSEHTSANYFLHTGNGLQGRPSMGAWLGYGLGTENQQLPGFVVINGGLIPPGGLDCFGSGFLPSAYQGSVFLPNKTPIANIRPSEPNDQLQRNKLDLINQFDQQTLAESGTSPEIEAAIQNMETAYQMQTTVPELVDLSQETKQTQQMYGLEAEFKNTQVFGRECLIARRLVERGVRFIELTCPGGNGDRWDQHGGLVDGHTKNSKSVDQPIAGLIKDLKQRGLLDSTLVVWAGEFGRTPFAQGSNGRDHNPFGFTIWMAGGGIKGGVSIGATDQWGYRAVQDRYQIHDLHATMLHLMGIDHTKSTFRFSGRDMRLTDVHGRLIEGVLA</sequence>
<name>A0A517SW99_9BACT</name>
<dbReference type="SUPFAM" id="SSF53649">
    <property type="entry name" value="Alkaline phosphatase-like"/>
    <property type="match status" value="1"/>
</dbReference>
<reference evidence="1 2" key="1">
    <citation type="submission" date="2019-02" db="EMBL/GenBank/DDBJ databases">
        <title>Deep-cultivation of Planctomycetes and their phenomic and genomic characterization uncovers novel biology.</title>
        <authorList>
            <person name="Wiegand S."/>
            <person name="Jogler M."/>
            <person name="Boedeker C."/>
            <person name="Pinto D."/>
            <person name="Vollmers J."/>
            <person name="Rivas-Marin E."/>
            <person name="Kohn T."/>
            <person name="Peeters S.H."/>
            <person name="Heuer A."/>
            <person name="Rast P."/>
            <person name="Oberbeckmann S."/>
            <person name="Bunk B."/>
            <person name="Jeske O."/>
            <person name="Meyerdierks A."/>
            <person name="Storesund J.E."/>
            <person name="Kallscheuer N."/>
            <person name="Luecker S."/>
            <person name="Lage O.M."/>
            <person name="Pohl T."/>
            <person name="Merkel B.J."/>
            <person name="Hornburger P."/>
            <person name="Mueller R.-W."/>
            <person name="Bruemmer F."/>
            <person name="Labrenz M."/>
            <person name="Spormann A.M."/>
            <person name="Op den Camp H."/>
            <person name="Overmann J."/>
            <person name="Amann R."/>
            <person name="Jetten M.S.M."/>
            <person name="Mascher T."/>
            <person name="Medema M.H."/>
            <person name="Devos D.P."/>
            <person name="Kaster A.-K."/>
            <person name="Ovreas L."/>
            <person name="Rohde M."/>
            <person name="Galperin M.Y."/>
            <person name="Jogler C."/>
        </authorList>
    </citation>
    <scope>NUCLEOTIDE SEQUENCE [LARGE SCALE GENOMIC DNA]</scope>
    <source>
        <strain evidence="1 2">SV_7m_r</strain>
    </source>
</reference>
<protein>
    <recommendedName>
        <fullName evidence="3">Sulfatase</fullName>
    </recommendedName>
</protein>
<evidence type="ECO:0008006" key="3">
    <source>
        <dbReference type="Google" id="ProtNLM"/>
    </source>
</evidence>
<dbReference type="Proteomes" id="UP000315003">
    <property type="component" value="Chromosome"/>
</dbReference>
<dbReference type="RefSeq" id="WP_419187364.1">
    <property type="nucleotide sequence ID" value="NZ_CP036272.1"/>
</dbReference>
<accession>A0A517SW99</accession>
<dbReference type="InterPro" id="IPR010869">
    <property type="entry name" value="DUF1501"/>
</dbReference>
<dbReference type="EMBL" id="CP036272">
    <property type="protein sequence ID" value="QDT60412.1"/>
    <property type="molecule type" value="Genomic_DNA"/>
</dbReference>
<keyword evidence="2" id="KW-1185">Reference proteome</keyword>